<dbReference type="GO" id="GO:0005886">
    <property type="term" value="C:plasma membrane"/>
    <property type="evidence" value="ECO:0007669"/>
    <property type="project" value="UniProtKB-SubCell"/>
</dbReference>
<feature type="transmembrane region" description="Helical" evidence="9">
    <location>
        <begin position="1080"/>
        <end position="1101"/>
    </location>
</feature>
<feature type="transmembrane region" description="Helical" evidence="9">
    <location>
        <begin position="45"/>
        <end position="64"/>
    </location>
</feature>
<comment type="caution">
    <text evidence="12">The sequence shown here is derived from an EMBL/GenBank/DDBJ whole genome shotgun (WGS) entry which is preliminary data.</text>
</comment>
<feature type="transmembrane region" description="Helical" evidence="9">
    <location>
        <begin position="905"/>
        <end position="926"/>
    </location>
</feature>
<dbReference type="Proteomes" id="UP000720189">
    <property type="component" value="Unassembled WGS sequence"/>
</dbReference>
<dbReference type="Pfam" id="PF00005">
    <property type="entry name" value="ABC_tran"/>
    <property type="match status" value="2"/>
</dbReference>
<comment type="subcellular location">
    <subcellularLocation>
        <location evidence="1">Cell membrane</location>
        <topology evidence="1">Multi-pass membrane protein</topology>
    </subcellularLocation>
</comment>
<feature type="transmembrane region" description="Helical" evidence="9">
    <location>
        <begin position="832"/>
        <end position="853"/>
    </location>
</feature>
<evidence type="ECO:0000256" key="4">
    <source>
        <dbReference type="ARBA" id="ARBA00022692"/>
    </source>
</evidence>
<dbReference type="SUPFAM" id="SSF90123">
    <property type="entry name" value="ABC transporter transmembrane region"/>
    <property type="match status" value="2"/>
</dbReference>
<dbReference type="Pfam" id="PF00664">
    <property type="entry name" value="ABC_membrane"/>
    <property type="match status" value="2"/>
</dbReference>
<evidence type="ECO:0000313" key="13">
    <source>
        <dbReference type="Proteomes" id="UP000720189"/>
    </source>
</evidence>
<evidence type="ECO:0000256" key="6">
    <source>
        <dbReference type="ARBA" id="ARBA00022840"/>
    </source>
</evidence>
<dbReference type="EMBL" id="JAGMUX010000006">
    <property type="protein sequence ID" value="KAH7255182.1"/>
    <property type="molecule type" value="Genomic_DNA"/>
</dbReference>
<feature type="domain" description="ABC transmembrane type-1" evidence="11">
    <location>
        <begin position="833"/>
        <end position="1108"/>
    </location>
</feature>
<feature type="transmembrane region" description="Helical" evidence="9">
    <location>
        <begin position="70"/>
        <end position="89"/>
    </location>
</feature>
<dbReference type="GO" id="GO:0140359">
    <property type="term" value="F:ABC-type transporter activity"/>
    <property type="evidence" value="ECO:0007669"/>
    <property type="project" value="InterPro"/>
</dbReference>
<evidence type="ECO:0000259" key="11">
    <source>
        <dbReference type="PROSITE" id="PS50929"/>
    </source>
</evidence>
<feature type="transmembrane region" description="Helical" evidence="9">
    <location>
        <begin position="967"/>
        <end position="987"/>
    </location>
</feature>
<dbReference type="GeneID" id="70217427"/>
<organism evidence="12 13">
    <name type="scientific">Fusarium redolens</name>
    <dbReference type="NCBI Taxonomy" id="48865"/>
    <lineage>
        <taxon>Eukaryota</taxon>
        <taxon>Fungi</taxon>
        <taxon>Dikarya</taxon>
        <taxon>Ascomycota</taxon>
        <taxon>Pezizomycotina</taxon>
        <taxon>Sordariomycetes</taxon>
        <taxon>Hypocreomycetidae</taxon>
        <taxon>Hypocreales</taxon>
        <taxon>Nectriaceae</taxon>
        <taxon>Fusarium</taxon>
        <taxon>Fusarium redolens species complex</taxon>
    </lineage>
</organism>
<dbReference type="InterPro" id="IPR017871">
    <property type="entry name" value="ABC_transporter-like_CS"/>
</dbReference>
<keyword evidence="6" id="KW-0067">ATP-binding</keyword>
<dbReference type="InterPro" id="IPR003439">
    <property type="entry name" value="ABC_transporter-like_ATP-bd"/>
</dbReference>
<dbReference type="PROSITE" id="PS50893">
    <property type="entry name" value="ABC_TRANSPORTER_2"/>
    <property type="match status" value="2"/>
</dbReference>
<dbReference type="GO" id="GO:0005524">
    <property type="term" value="F:ATP binding"/>
    <property type="evidence" value="ECO:0007669"/>
    <property type="project" value="UniProtKB-KW"/>
</dbReference>
<keyword evidence="12" id="KW-0378">Hydrolase</keyword>
<keyword evidence="8 9" id="KW-0472">Membrane</keyword>
<dbReference type="PROSITE" id="PS00211">
    <property type="entry name" value="ABC_TRANSPORTER_1"/>
    <property type="match status" value="1"/>
</dbReference>
<dbReference type="InterPro" id="IPR036640">
    <property type="entry name" value="ABC1_TM_sf"/>
</dbReference>
<dbReference type="GO" id="GO:0016887">
    <property type="term" value="F:ATP hydrolysis activity"/>
    <property type="evidence" value="ECO:0007669"/>
    <property type="project" value="InterPro"/>
</dbReference>
<evidence type="ECO:0000256" key="8">
    <source>
        <dbReference type="ARBA" id="ARBA00023136"/>
    </source>
</evidence>
<dbReference type="SUPFAM" id="SSF52540">
    <property type="entry name" value="P-loop containing nucleoside triphosphate hydrolases"/>
    <property type="match status" value="2"/>
</dbReference>
<dbReference type="OrthoDB" id="4139357at2759"/>
<dbReference type="CDD" id="cd18580">
    <property type="entry name" value="ABC_6TM_ABCC_D2"/>
    <property type="match status" value="1"/>
</dbReference>
<dbReference type="InterPro" id="IPR044746">
    <property type="entry name" value="ABCC_6TM_D1"/>
</dbReference>
<dbReference type="InterPro" id="IPR044726">
    <property type="entry name" value="ABCC_6TM_D2"/>
</dbReference>
<dbReference type="SMART" id="SM00382">
    <property type="entry name" value="AAA"/>
    <property type="match status" value="2"/>
</dbReference>
<gene>
    <name evidence="12" type="ORF">BKA55DRAFT_508839</name>
</gene>
<name>A0A9P9HDP3_FUSRE</name>
<keyword evidence="13" id="KW-1185">Reference proteome</keyword>
<dbReference type="PROSITE" id="PS50929">
    <property type="entry name" value="ABC_TM1F"/>
    <property type="match status" value="2"/>
</dbReference>
<dbReference type="CDD" id="cd18579">
    <property type="entry name" value="ABC_6TM_ABCC_D1"/>
    <property type="match status" value="1"/>
</dbReference>
<keyword evidence="5" id="KW-0547">Nucleotide-binding</keyword>
<feature type="transmembrane region" description="Helical" evidence="9">
    <location>
        <begin position="1050"/>
        <end position="1074"/>
    </location>
</feature>
<feature type="domain" description="ABC transporter" evidence="10">
    <location>
        <begin position="552"/>
        <end position="779"/>
    </location>
</feature>
<feature type="transmembrane region" description="Helical" evidence="9">
    <location>
        <begin position="865"/>
        <end position="884"/>
    </location>
</feature>
<dbReference type="RefSeq" id="XP_046050751.1">
    <property type="nucleotide sequence ID" value="XM_046187473.1"/>
</dbReference>
<accession>A0A9P9HDP3</accession>
<feature type="transmembrane region" description="Helical" evidence="9">
    <location>
        <begin position="101"/>
        <end position="119"/>
    </location>
</feature>
<sequence length="1399" mass="153548">MNHRTIDLVLGSLSAVFSFLILLRLRQLRREAIKIIPRYYGPSSLTIVCLLLLASLSSFAANVSQRNPHHLAASIASFTATALLCPLLYMEHMRSVRPADLAVVVLLVSLLCDTAAALKDGLEKWLLPATEIALKLLLVATESRSKQRILTSPYNSLPPEQLAGILSRIFFWWINPILAQGNRTILSEDTLPLIDDQLSSKQLRHQGLKAWDQRARPVTKITLPICLAKSMLPQFIAPVIPRLCLIFFRYAQPALISSAVHMLGSHSGGSRHMLIMKAAVVYFGLAVFEAVYHHRLNRLSIMTKGTLVGLINNTALRQPSSSYNDGIALTLISTDTESVMRFASMFHETWAHILEVIIGMALLARRISWAAPVPLVIIFICSRMSRYLAKNLQSKQKDWNEATQRRISLTASALSSVKVMKMLGFSTETEALLQRLRAQELDMAKKVRWMMVAYNASANALGIFSPILTFVIFVIYANLRGSTLDAETAFTTTALLGLVTHPANMIMTIVPRAIGSLAAFGRIQDYLVHPGRVDQRRLLEFSIKDGDSSPVLCFETVTVQSSSSPRPVLQNINLVVNKGSIVICAGVVGSGKTVLAKCILGEIAASSGTVSVSSKRIAYCEQSPWLPSGTLKEAVCGFGKFENDWYRHVLKLCCLDEDISTMPLGDDTVIGSRGLKLSGGQRQRLALARAVYARCDIMLLDDIFSALDSKTESQVVLNLLGTQGHFRKAGVTVVLTSNSAKHFDLADSLIIVENGRVTYQGPPSGIGEDAAHFCQTYVNAAVPEPSDDFTEVNKTIQSQALEVSEAMADLGRSTGDFSLYGYYLRAVKPRNFFLLLTCTASYSFFVTFPQYWLQKWTESPAAQTRFYVGGYIILSLLAWAATNGSMWSTHMLIAPRSGAELHRRLLTTVFGAPLLFFSMTETGAILNRFSEDMQLVDKSLPPAILSLSNQVFKLLVQATLLFSAQKLLAATLPICVLVVYVVQRVYLRTSRQLRLLQLESQSAVYSSFLESVEGVASIRSFGWIKGAENTNMECLDKSQQPAYILLCLQLWLNIVLDLIIAAMAVILISLAVFLEGSTTAGQIGMSLNIVLVANSTLLALVTSWTNMEISLGAISRLKTLEADIEAEEQTSTGVIVPDTWPSCGAVEVRDLTVSYEELHTPALKKINLSIDPGQHLVVCGRTGSGKSTLLLALLRLLDTQSGSIKVDGIDLSMVPLSAIRERCFITVTQDPFLLAQASLRFNLDPSGTLPDIIIFKALERTGLSGHFDPDQQRELVSILDEPLGSLPHMSTGQTQLFALARAILRVEHSPVTRAKPILLLDEATSSVDGLTESTMRGIIKEVFTDNGHTVIEITHRLSGFEDIARTIGDSLQVKVVLLSQGEIQSQGRIEDMLGFVNRP</sequence>
<dbReference type="Gene3D" id="3.40.50.300">
    <property type="entry name" value="P-loop containing nucleotide triphosphate hydrolases"/>
    <property type="match status" value="2"/>
</dbReference>
<evidence type="ECO:0000256" key="3">
    <source>
        <dbReference type="ARBA" id="ARBA00022475"/>
    </source>
</evidence>
<feature type="transmembrane region" description="Helical" evidence="9">
    <location>
        <begin position="369"/>
        <end position="389"/>
    </location>
</feature>
<dbReference type="PANTHER" id="PTHR24223:SF345">
    <property type="entry name" value="ABC MULTIDRUG TRANSPORTER (EUROFUNG)"/>
    <property type="match status" value="1"/>
</dbReference>
<keyword evidence="3" id="KW-1003">Cell membrane</keyword>
<keyword evidence="7 9" id="KW-1133">Transmembrane helix</keyword>
<feature type="transmembrane region" description="Helical" evidence="9">
    <location>
        <begin position="452"/>
        <end position="477"/>
    </location>
</feature>
<dbReference type="InterPro" id="IPR050173">
    <property type="entry name" value="ABC_transporter_C-like"/>
</dbReference>
<evidence type="ECO:0000259" key="10">
    <source>
        <dbReference type="PROSITE" id="PS50893"/>
    </source>
</evidence>
<evidence type="ECO:0000256" key="2">
    <source>
        <dbReference type="ARBA" id="ARBA00022448"/>
    </source>
</evidence>
<feature type="transmembrane region" description="Helical" evidence="9">
    <location>
        <begin position="6"/>
        <end position="25"/>
    </location>
</feature>
<dbReference type="Gene3D" id="1.20.1560.10">
    <property type="entry name" value="ABC transporter type 1, transmembrane domain"/>
    <property type="match status" value="2"/>
</dbReference>
<dbReference type="PANTHER" id="PTHR24223">
    <property type="entry name" value="ATP-BINDING CASSETTE SUB-FAMILY C"/>
    <property type="match status" value="1"/>
</dbReference>
<keyword evidence="2" id="KW-0813">Transport</keyword>
<evidence type="ECO:0000256" key="1">
    <source>
        <dbReference type="ARBA" id="ARBA00004651"/>
    </source>
</evidence>
<reference evidence="12" key="1">
    <citation type="journal article" date="2021" name="Nat. Commun.">
        <title>Genetic determinants of endophytism in the Arabidopsis root mycobiome.</title>
        <authorList>
            <person name="Mesny F."/>
            <person name="Miyauchi S."/>
            <person name="Thiergart T."/>
            <person name="Pickel B."/>
            <person name="Atanasova L."/>
            <person name="Karlsson M."/>
            <person name="Huettel B."/>
            <person name="Barry K.W."/>
            <person name="Haridas S."/>
            <person name="Chen C."/>
            <person name="Bauer D."/>
            <person name="Andreopoulos W."/>
            <person name="Pangilinan J."/>
            <person name="LaButti K."/>
            <person name="Riley R."/>
            <person name="Lipzen A."/>
            <person name="Clum A."/>
            <person name="Drula E."/>
            <person name="Henrissat B."/>
            <person name="Kohler A."/>
            <person name="Grigoriev I.V."/>
            <person name="Martin F.M."/>
            <person name="Hacquard S."/>
        </authorList>
    </citation>
    <scope>NUCLEOTIDE SEQUENCE</scope>
    <source>
        <strain evidence="12">MPI-CAGE-AT-0023</strain>
    </source>
</reference>
<protein>
    <submittedName>
        <fullName evidence="12">P-loop containing nucleoside triphosphate hydrolase protein</fullName>
    </submittedName>
</protein>
<evidence type="ECO:0000256" key="5">
    <source>
        <dbReference type="ARBA" id="ARBA00022741"/>
    </source>
</evidence>
<dbReference type="InterPro" id="IPR027417">
    <property type="entry name" value="P-loop_NTPase"/>
</dbReference>
<feature type="domain" description="ABC transporter" evidence="10">
    <location>
        <begin position="1146"/>
        <end position="1396"/>
    </location>
</feature>
<keyword evidence="4 9" id="KW-0812">Transmembrane</keyword>
<feature type="domain" description="ABC transmembrane type-1" evidence="11">
    <location>
        <begin position="243"/>
        <end position="515"/>
    </location>
</feature>
<evidence type="ECO:0000313" key="12">
    <source>
        <dbReference type="EMBL" id="KAH7255182.1"/>
    </source>
</evidence>
<dbReference type="InterPro" id="IPR011527">
    <property type="entry name" value="ABC1_TM_dom"/>
</dbReference>
<evidence type="ECO:0000256" key="7">
    <source>
        <dbReference type="ARBA" id="ARBA00022989"/>
    </source>
</evidence>
<feature type="transmembrane region" description="Helical" evidence="9">
    <location>
        <begin position="489"/>
        <end position="510"/>
    </location>
</feature>
<dbReference type="FunFam" id="1.20.1560.10:FF:000066">
    <property type="entry name" value="ABC multidrug transporter (Eurofung)"/>
    <property type="match status" value="1"/>
</dbReference>
<evidence type="ECO:0000256" key="9">
    <source>
        <dbReference type="SAM" id="Phobius"/>
    </source>
</evidence>
<dbReference type="InterPro" id="IPR003593">
    <property type="entry name" value="AAA+_ATPase"/>
</dbReference>
<proteinExistence type="predicted"/>